<dbReference type="KEGG" id="lenr:94170004"/>
<dbReference type="EMBL" id="JAFHKP010000031">
    <property type="protein sequence ID" value="KAG5472074.1"/>
    <property type="molecule type" value="Genomic_DNA"/>
</dbReference>
<dbReference type="GeneID" id="94170004"/>
<evidence type="ECO:0000313" key="3">
    <source>
        <dbReference type="EMBL" id="KAG5472074.1"/>
    </source>
</evidence>
<name>A0A836GH83_LEIEN</name>
<keyword evidence="4" id="KW-1185">Reference proteome</keyword>
<keyword evidence="2" id="KW-0812">Transmembrane</keyword>
<feature type="transmembrane region" description="Helical" evidence="2">
    <location>
        <begin position="6"/>
        <end position="27"/>
    </location>
</feature>
<evidence type="ECO:0000256" key="2">
    <source>
        <dbReference type="SAM" id="Phobius"/>
    </source>
</evidence>
<dbReference type="AlphaFoldDB" id="A0A836GH83"/>
<organism evidence="3 4">
    <name type="scientific">Leishmania enriettii</name>
    <dbReference type="NCBI Taxonomy" id="5663"/>
    <lineage>
        <taxon>Eukaryota</taxon>
        <taxon>Discoba</taxon>
        <taxon>Euglenozoa</taxon>
        <taxon>Kinetoplastea</taxon>
        <taxon>Metakinetoplastina</taxon>
        <taxon>Trypanosomatida</taxon>
        <taxon>Trypanosomatidae</taxon>
        <taxon>Leishmaniinae</taxon>
        <taxon>Leishmania</taxon>
    </lineage>
</organism>
<keyword evidence="2" id="KW-0472">Membrane</keyword>
<protein>
    <submittedName>
        <fullName evidence="3">Uncharacterized protein</fullName>
    </submittedName>
</protein>
<gene>
    <name evidence="3" type="ORF">CUR178_02743</name>
</gene>
<dbReference type="RefSeq" id="XP_067690597.1">
    <property type="nucleotide sequence ID" value="XM_067834494.1"/>
</dbReference>
<reference evidence="3 4" key="1">
    <citation type="submission" date="2021-02" db="EMBL/GenBank/DDBJ databases">
        <title>Leishmania (Mundinia) enrietti genome sequencing and assembly.</title>
        <authorList>
            <person name="Almutairi H."/>
            <person name="Gatherer D."/>
        </authorList>
    </citation>
    <scope>NUCLEOTIDE SEQUENCE [LARGE SCALE GENOMIC DNA]</scope>
    <source>
        <strain evidence="3">CUR178</strain>
    </source>
</reference>
<proteinExistence type="predicted"/>
<dbReference type="OrthoDB" id="262217at2759"/>
<evidence type="ECO:0000313" key="4">
    <source>
        <dbReference type="Proteomes" id="UP000674179"/>
    </source>
</evidence>
<accession>A0A836GH83</accession>
<feature type="compositionally biased region" description="Basic and acidic residues" evidence="1">
    <location>
        <begin position="65"/>
        <end position="77"/>
    </location>
</feature>
<feature type="region of interest" description="Disordered" evidence="1">
    <location>
        <begin position="58"/>
        <end position="77"/>
    </location>
</feature>
<keyword evidence="2" id="KW-1133">Transmembrane helix</keyword>
<dbReference type="Proteomes" id="UP000674179">
    <property type="component" value="Chromosome 31"/>
</dbReference>
<sequence length="146" mass="15859">MTQFMVLFPCGFGVVSTVIGIGICCCLHRKMDRDSEGDGRAEGHGRAAVAEFGNILPRSRGNPRLQHEPHHLHRGDGEYRQHRGNHYAHEQPVMAAVAGVQPCVGLVVTESQGEAPSTERNSIEYGEAVYVSLPDVDLTSKASHCP</sequence>
<evidence type="ECO:0000256" key="1">
    <source>
        <dbReference type="SAM" id="MobiDB-lite"/>
    </source>
</evidence>
<comment type="caution">
    <text evidence="3">The sequence shown here is derived from an EMBL/GenBank/DDBJ whole genome shotgun (WGS) entry which is preliminary data.</text>
</comment>